<dbReference type="EMBL" id="JAQHRD010000001">
    <property type="protein sequence ID" value="KAJ6446434.1"/>
    <property type="molecule type" value="Genomic_DNA"/>
</dbReference>
<name>A0AB34G5M5_9HYPO</name>
<dbReference type="AlphaFoldDB" id="A0AB34G5M5"/>
<protein>
    <submittedName>
        <fullName evidence="1">Uncharacterized protein</fullName>
    </submittedName>
</protein>
<reference evidence="1" key="1">
    <citation type="submission" date="2023-01" db="EMBL/GenBank/DDBJ databases">
        <title>The growth and conidiation of Purpureocillium lavendulum are regulated by nitrogen source and histone H3K14 acetylation.</title>
        <authorList>
            <person name="Tang P."/>
            <person name="Han J."/>
            <person name="Zhang C."/>
            <person name="Tang P."/>
            <person name="Qi F."/>
            <person name="Zhang K."/>
            <person name="Liang L."/>
        </authorList>
    </citation>
    <scope>NUCLEOTIDE SEQUENCE</scope>
    <source>
        <strain evidence="1">YMF1.00683</strain>
    </source>
</reference>
<organism evidence="1 2">
    <name type="scientific">Purpureocillium lavendulum</name>
    <dbReference type="NCBI Taxonomy" id="1247861"/>
    <lineage>
        <taxon>Eukaryota</taxon>
        <taxon>Fungi</taxon>
        <taxon>Dikarya</taxon>
        <taxon>Ascomycota</taxon>
        <taxon>Pezizomycotina</taxon>
        <taxon>Sordariomycetes</taxon>
        <taxon>Hypocreomycetidae</taxon>
        <taxon>Hypocreales</taxon>
        <taxon>Ophiocordycipitaceae</taxon>
        <taxon>Purpureocillium</taxon>
    </lineage>
</organism>
<comment type="caution">
    <text evidence="1">The sequence shown here is derived from an EMBL/GenBank/DDBJ whole genome shotgun (WGS) entry which is preliminary data.</text>
</comment>
<evidence type="ECO:0000313" key="1">
    <source>
        <dbReference type="EMBL" id="KAJ6446434.1"/>
    </source>
</evidence>
<proteinExistence type="predicted"/>
<dbReference type="Proteomes" id="UP001163105">
    <property type="component" value="Unassembled WGS sequence"/>
</dbReference>
<accession>A0AB34G5M5</accession>
<evidence type="ECO:0000313" key="2">
    <source>
        <dbReference type="Proteomes" id="UP001163105"/>
    </source>
</evidence>
<gene>
    <name evidence="1" type="ORF">O9K51_01207</name>
</gene>
<sequence length="73" mass="8344">MPSHTDFEAAPLSGNLRRRLRVDMKRIHSQSEDRVIKMQQRGQVFWYDPHDAVDRWQQVAAGGAPVSRTVSLG</sequence>
<keyword evidence="2" id="KW-1185">Reference proteome</keyword>